<name>A0A0F5K4S5_9BURK</name>
<evidence type="ECO:0000313" key="2">
    <source>
        <dbReference type="Proteomes" id="UP000033618"/>
    </source>
</evidence>
<accession>A0A0F5K4S5</accession>
<dbReference type="EMBL" id="LAQU01000002">
    <property type="protein sequence ID" value="KKB64955.1"/>
    <property type="molecule type" value="Genomic_DNA"/>
</dbReference>
<keyword evidence="2" id="KW-1185">Reference proteome</keyword>
<proteinExistence type="predicted"/>
<organism evidence="1 2">
    <name type="scientific">Robbsia andropogonis</name>
    <dbReference type="NCBI Taxonomy" id="28092"/>
    <lineage>
        <taxon>Bacteria</taxon>
        <taxon>Pseudomonadati</taxon>
        <taxon>Pseudomonadota</taxon>
        <taxon>Betaproteobacteria</taxon>
        <taxon>Burkholderiales</taxon>
        <taxon>Burkholderiaceae</taxon>
        <taxon>Robbsia</taxon>
    </lineage>
</organism>
<dbReference type="AlphaFoldDB" id="A0A0F5K4S5"/>
<comment type="caution">
    <text evidence="1">The sequence shown here is derived from an EMBL/GenBank/DDBJ whole genome shotgun (WGS) entry which is preliminary data.</text>
</comment>
<dbReference type="Proteomes" id="UP000033618">
    <property type="component" value="Unassembled WGS sequence"/>
</dbReference>
<evidence type="ECO:0000313" key="1">
    <source>
        <dbReference type="EMBL" id="KKB64955.1"/>
    </source>
</evidence>
<protein>
    <submittedName>
        <fullName evidence="1">Uncharacterized protein</fullName>
    </submittedName>
</protein>
<dbReference type="PATRIC" id="fig|28092.6.peg.699"/>
<gene>
    <name evidence="1" type="ORF">WM40_02970</name>
</gene>
<reference evidence="1 2" key="1">
    <citation type="submission" date="2015-03" db="EMBL/GenBank/DDBJ databases">
        <title>Draft Genome Sequence of Burkholderia andropogonis type strain ICMP2807, isolated from Sorghum bicolor.</title>
        <authorList>
            <person name="Lopes-Santos L."/>
            <person name="Castro D.B."/>
            <person name="Ottoboni L.M."/>
            <person name="Park D."/>
            <person name="Weirc B.S."/>
            <person name="Destefano S.A."/>
        </authorList>
    </citation>
    <scope>NUCLEOTIDE SEQUENCE [LARGE SCALE GENOMIC DNA]</scope>
    <source>
        <strain evidence="1 2">ICMP2807</strain>
    </source>
</reference>
<sequence length="76" mass="8984">MRCINWMPEIVTAAFLNRLKLSITFVMDSMFRWACYITLFRYFEERTVMPSSKQAICLHPPHRAVRGSVTIERDSL</sequence>